<dbReference type="Pfam" id="PF00149">
    <property type="entry name" value="Metallophos"/>
    <property type="match status" value="1"/>
</dbReference>
<dbReference type="InterPro" id="IPR006186">
    <property type="entry name" value="Ser/Thr-sp_prot-phosphatase"/>
</dbReference>
<keyword evidence="3" id="KW-1185">Reference proteome</keyword>
<dbReference type="InterPro" id="IPR050126">
    <property type="entry name" value="Ap4A_hydrolase"/>
</dbReference>
<protein>
    <submittedName>
        <fullName evidence="2">Metallophosphoesterase</fullName>
    </submittedName>
</protein>
<evidence type="ECO:0000259" key="1">
    <source>
        <dbReference type="Pfam" id="PF00149"/>
    </source>
</evidence>
<dbReference type="PANTHER" id="PTHR42850">
    <property type="entry name" value="METALLOPHOSPHOESTERASE"/>
    <property type="match status" value="1"/>
</dbReference>
<accession>A0A9E7D1C7</accession>
<dbReference type="RefSeq" id="WP_255845827.1">
    <property type="nucleotide sequence ID" value="NZ_CP094358.1"/>
</dbReference>
<sequence length="243" mass="28073">MNRRTLVIGDIHGALKALEQVLERAKVSGDDLIIFLGDYVDGWSQSPEVINFLIEFKTSYNCVFIRGNHDELCLDWLKNNTQNENWLVHGGQATVNAYAEVPENIRKIHINFIESLDDYYLDHKNRLFLHAGFTNIKGVESEYFSKMFYWDRSLWEMALALNPNLHIEDDLYPSRLKLYNEIYIGHTPTVRIGKTVPVNAANVWNVDTGAAYKSPLTILDIDTKKYWQSDNVNLLYLGEKGRN</sequence>
<dbReference type="PRINTS" id="PR00114">
    <property type="entry name" value="STPHPHTASE"/>
</dbReference>
<gene>
    <name evidence="2" type="ORF">MQE35_07895</name>
</gene>
<reference evidence="2" key="1">
    <citation type="submission" date="2022-03" db="EMBL/GenBank/DDBJ databases">
        <title>Description of Abyssus ytuae gen. nov., sp. nov., a novel member of the family Flavobacteriaceae isolated from the sediment of Mariana Trench.</title>
        <authorList>
            <person name="Zhang J."/>
            <person name="Xu X."/>
        </authorList>
    </citation>
    <scope>NUCLEOTIDE SEQUENCE</scope>
    <source>
        <strain evidence="2">MT3330</strain>
    </source>
</reference>
<name>A0A9E7D1C7_9FLAO</name>
<dbReference type="EMBL" id="CP094358">
    <property type="protein sequence ID" value="UOB19210.1"/>
    <property type="molecule type" value="Genomic_DNA"/>
</dbReference>
<organism evidence="2 3">
    <name type="scientific">Abyssalbus ytuae</name>
    <dbReference type="NCBI Taxonomy" id="2926907"/>
    <lineage>
        <taxon>Bacteria</taxon>
        <taxon>Pseudomonadati</taxon>
        <taxon>Bacteroidota</taxon>
        <taxon>Flavobacteriia</taxon>
        <taxon>Flavobacteriales</taxon>
        <taxon>Flavobacteriaceae</taxon>
        <taxon>Abyssalbus</taxon>
    </lineage>
</organism>
<dbReference type="GO" id="GO:0016791">
    <property type="term" value="F:phosphatase activity"/>
    <property type="evidence" value="ECO:0007669"/>
    <property type="project" value="TreeGrafter"/>
</dbReference>
<dbReference type="PANTHER" id="PTHR42850:SF4">
    <property type="entry name" value="ZINC-DEPENDENT ENDOPOLYPHOSPHATASE"/>
    <property type="match status" value="1"/>
</dbReference>
<dbReference type="GO" id="GO:0008803">
    <property type="term" value="F:bis(5'-nucleosyl)-tetraphosphatase (symmetrical) activity"/>
    <property type="evidence" value="ECO:0007669"/>
    <property type="project" value="TreeGrafter"/>
</dbReference>
<evidence type="ECO:0000313" key="2">
    <source>
        <dbReference type="EMBL" id="UOB19210.1"/>
    </source>
</evidence>
<dbReference type="Proteomes" id="UP000831290">
    <property type="component" value="Chromosome"/>
</dbReference>
<dbReference type="InterPro" id="IPR004843">
    <property type="entry name" value="Calcineurin-like_PHP"/>
</dbReference>
<dbReference type="GO" id="GO:0110154">
    <property type="term" value="P:RNA decapping"/>
    <property type="evidence" value="ECO:0007669"/>
    <property type="project" value="TreeGrafter"/>
</dbReference>
<proteinExistence type="predicted"/>
<dbReference type="AlphaFoldDB" id="A0A9E7D1C7"/>
<feature type="domain" description="Calcineurin-like phosphoesterase" evidence="1">
    <location>
        <begin position="4"/>
        <end position="165"/>
    </location>
</feature>
<dbReference type="GO" id="GO:0005737">
    <property type="term" value="C:cytoplasm"/>
    <property type="evidence" value="ECO:0007669"/>
    <property type="project" value="TreeGrafter"/>
</dbReference>
<dbReference type="KEGG" id="fbm:MQE35_07895"/>
<dbReference type="Gene3D" id="3.60.21.10">
    <property type="match status" value="1"/>
</dbReference>
<dbReference type="InterPro" id="IPR029052">
    <property type="entry name" value="Metallo-depent_PP-like"/>
</dbReference>
<evidence type="ECO:0000313" key="3">
    <source>
        <dbReference type="Proteomes" id="UP000831290"/>
    </source>
</evidence>
<dbReference type="SUPFAM" id="SSF56300">
    <property type="entry name" value="Metallo-dependent phosphatases"/>
    <property type="match status" value="1"/>
</dbReference>